<dbReference type="Gene3D" id="3.40.1160.10">
    <property type="entry name" value="Acetylglutamate kinase-like"/>
    <property type="match status" value="1"/>
</dbReference>
<dbReference type="CDD" id="cd04254">
    <property type="entry name" value="AAK_UMPK-PyrH-Ec"/>
    <property type="match status" value="1"/>
</dbReference>
<dbReference type="GO" id="GO:0044210">
    <property type="term" value="P:'de novo' CTP biosynthetic process"/>
    <property type="evidence" value="ECO:0007669"/>
    <property type="project" value="UniProtKB-UniRule"/>
</dbReference>
<dbReference type="Pfam" id="PF00696">
    <property type="entry name" value="AA_kinase"/>
    <property type="match status" value="1"/>
</dbReference>
<comment type="caution">
    <text evidence="11">Lacks conserved residue(s) required for the propagation of feature annotation.</text>
</comment>
<evidence type="ECO:0000256" key="9">
    <source>
        <dbReference type="ARBA" id="ARBA00022975"/>
    </source>
</evidence>
<evidence type="ECO:0000256" key="10">
    <source>
        <dbReference type="ARBA" id="ARBA00047767"/>
    </source>
</evidence>
<evidence type="ECO:0000313" key="13">
    <source>
        <dbReference type="EMBL" id="HHI97049.1"/>
    </source>
</evidence>
<dbReference type="SUPFAM" id="SSF53633">
    <property type="entry name" value="Carbamate kinase-like"/>
    <property type="match status" value="1"/>
</dbReference>
<evidence type="ECO:0000256" key="5">
    <source>
        <dbReference type="ARBA" id="ARBA00022679"/>
    </source>
</evidence>
<comment type="catalytic activity">
    <reaction evidence="10 11">
        <text>UMP + ATP = UDP + ADP</text>
        <dbReference type="Rhea" id="RHEA:24400"/>
        <dbReference type="ChEBI" id="CHEBI:30616"/>
        <dbReference type="ChEBI" id="CHEBI:57865"/>
        <dbReference type="ChEBI" id="CHEBI:58223"/>
        <dbReference type="ChEBI" id="CHEBI:456216"/>
        <dbReference type="EC" id="2.7.4.22"/>
    </reaction>
</comment>
<keyword evidence="4 11" id="KW-0963">Cytoplasm</keyword>
<organism evidence="13">
    <name type="scientific">Thermodesulfatator atlanticus</name>
    <dbReference type="NCBI Taxonomy" id="501497"/>
    <lineage>
        <taxon>Bacteria</taxon>
        <taxon>Pseudomonadati</taxon>
        <taxon>Thermodesulfobacteriota</taxon>
        <taxon>Thermodesulfobacteria</taxon>
        <taxon>Thermodesulfobacteriales</taxon>
        <taxon>Thermodesulfatatoraceae</taxon>
        <taxon>Thermodesulfatator</taxon>
    </lineage>
</organism>
<protein>
    <recommendedName>
        <fullName evidence="11">Uridylate kinase</fullName>
        <shortName evidence="11">UK</shortName>
        <ecNumber evidence="11">2.7.4.22</ecNumber>
    </recommendedName>
    <alternativeName>
        <fullName evidence="11">Uridine monophosphate kinase</fullName>
        <shortName evidence="11">UMP kinase</shortName>
        <shortName evidence="11">UMPK</shortName>
    </alternativeName>
</protein>
<keyword evidence="9 11" id="KW-0665">Pyrimidine biosynthesis</keyword>
<dbReference type="UniPathway" id="UPA00159">
    <property type="reaction ID" value="UER00275"/>
</dbReference>
<dbReference type="NCBIfam" id="TIGR02075">
    <property type="entry name" value="pyrH_bact"/>
    <property type="match status" value="1"/>
</dbReference>
<dbReference type="GO" id="GO:0005524">
    <property type="term" value="F:ATP binding"/>
    <property type="evidence" value="ECO:0007669"/>
    <property type="project" value="UniProtKB-KW"/>
</dbReference>
<comment type="activity regulation">
    <text evidence="11">Inhibited by UTP.</text>
</comment>
<feature type="binding site" evidence="11">
    <location>
        <position position="76"/>
    </location>
    <ligand>
        <name>UMP</name>
        <dbReference type="ChEBI" id="CHEBI:57865"/>
    </ligand>
</feature>
<feature type="binding site" evidence="11">
    <location>
        <position position="164"/>
    </location>
    <ligand>
        <name>ATP</name>
        <dbReference type="ChEBI" id="CHEBI:30616"/>
    </ligand>
</feature>
<evidence type="ECO:0000259" key="12">
    <source>
        <dbReference type="Pfam" id="PF00696"/>
    </source>
</evidence>
<dbReference type="InterPro" id="IPR001048">
    <property type="entry name" value="Asp/Glu/Uridylate_kinase"/>
</dbReference>
<dbReference type="PANTHER" id="PTHR42833">
    <property type="entry name" value="URIDYLATE KINASE"/>
    <property type="match status" value="1"/>
</dbReference>
<feature type="binding site" evidence="11">
    <location>
        <begin position="137"/>
        <end position="144"/>
    </location>
    <ligand>
        <name>UMP</name>
        <dbReference type="ChEBI" id="CHEBI:57865"/>
    </ligand>
</feature>
<comment type="subunit">
    <text evidence="11">Homohexamer.</text>
</comment>
<feature type="binding site" evidence="11">
    <location>
        <position position="170"/>
    </location>
    <ligand>
        <name>ATP</name>
        <dbReference type="ChEBI" id="CHEBI:30616"/>
    </ligand>
</feature>
<feature type="binding site" evidence="11">
    <location>
        <position position="61"/>
    </location>
    <ligand>
        <name>ATP</name>
        <dbReference type="ChEBI" id="CHEBI:30616"/>
    </ligand>
</feature>
<dbReference type="AlphaFoldDB" id="A0A7V5U2D9"/>
<keyword evidence="5 11" id="KW-0808">Transferase</keyword>
<dbReference type="Proteomes" id="UP000886101">
    <property type="component" value="Unassembled WGS sequence"/>
</dbReference>
<dbReference type="EMBL" id="DROK01000130">
    <property type="protein sequence ID" value="HHI97049.1"/>
    <property type="molecule type" value="Genomic_DNA"/>
</dbReference>
<gene>
    <name evidence="11" type="primary">pyrH</name>
    <name evidence="13" type="ORF">ENJ96_04285</name>
</gene>
<proteinExistence type="inferred from homology"/>
<evidence type="ECO:0000256" key="2">
    <source>
        <dbReference type="ARBA" id="ARBA00004791"/>
    </source>
</evidence>
<feature type="binding site" evidence="11">
    <location>
        <position position="173"/>
    </location>
    <ligand>
        <name>ATP</name>
        <dbReference type="ChEBI" id="CHEBI:30616"/>
    </ligand>
</feature>
<evidence type="ECO:0000256" key="11">
    <source>
        <dbReference type="HAMAP-Rule" id="MF_01220"/>
    </source>
</evidence>
<evidence type="ECO:0000256" key="1">
    <source>
        <dbReference type="ARBA" id="ARBA00004496"/>
    </source>
</evidence>
<dbReference type="InterPro" id="IPR011817">
    <property type="entry name" value="Uridylate_kinase"/>
</dbReference>
<evidence type="ECO:0000256" key="3">
    <source>
        <dbReference type="ARBA" id="ARBA00007614"/>
    </source>
</evidence>
<dbReference type="EC" id="2.7.4.22" evidence="11"/>
<comment type="subcellular location">
    <subcellularLocation>
        <location evidence="1 11">Cytoplasm</location>
    </subcellularLocation>
</comment>
<evidence type="ECO:0000256" key="7">
    <source>
        <dbReference type="ARBA" id="ARBA00022777"/>
    </source>
</evidence>
<name>A0A7V5U2D9_9BACT</name>
<comment type="pathway">
    <text evidence="2 11">Pyrimidine metabolism; CTP biosynthesis via de novo pathway; UDP from UMP (UMPK route): step 1/1.</text>
</comment>
<dbReference type="PANTHER" id="PTHR42833:SF4">
    <property type="entry name" value="URIDYLATE KINASE PUMPKIN, CHLOROPLASTIC"/>
    <property type="match status" value="1"/>
</dbReference>
<dbReference type="InterPro" id="IPR036393">
    <property type="entry name" value="AceGlu_kinase-like_sf"/>
</dbReference>
<dbReference type="GO" id="GO:0006225">
    <property type="term" value="P:UDP biosynthetic process"/>
    <property type="evidence" value="ECO:0007669"/>
    <property type="project" value="TreeGrafter"/>
</dbReference>
<accession>A0A7V5U2D9</accession>
<comment type="similarity">
    <text evidence="3 11">Belongs to the UMP kinase family.</text>
</comment>
<dbReference type="FunFam" id="3.40.1160.10:FF:000001">
    <property type="entry name" value="Uridylate kinase"/>
    <property type="match status" value="1"/>
</dbReference>
<feature type="binding site" evidence="11">
    <location>
        <begin position="14"/>
        <end position="17"/>
    </location>
    <ligand>
        <name>ATP</name>
        <dbReference type="ChEBI" id="CHEBI:30616"/>
    </ligand>
</feature>
<evidence type="ECO:0000256" key="6">
    <source>
        <dbReference type="ARBA" id="ARBA00022741"/>
    </source>
</evidence>
<feature type="binding site" evidence="11">
    <location>
        <position position="56"/>
    </location>
    <ligand>
        <name>UMP</name>
        <dbReference type="ChEBI" id="CHEBI:57865"/>
    </ligand>
</feature>
<dbReference type="GO" id="GO:0005737">
    <property type="term" value="C:cytoplasm"/>
    <property type="evidence" value="ECO:0007669"/>
    <property type="project" value="UniProtKB-SubCell"/>
</dbReference>
<keyword evidence="8 11" id="KW-0067">ATP-binding</keyword>
<sequence length="244" mass="26157">MSEEAPKYRRILLKLSGEALMGSAAYGIDPAVLSSLARELAGLKTLNVEVGLVVGGGNIFRGLAGVAQGFDRVRADQMGMLATVINAIALEEALKKHGVPARVFSAYEIKGVVAPVAREEVLALLDKGYFVIFAAGTGNPFFTTDTAATLRALEIRAQLMLKATKVDGVYSADPQKDPEARKYDYLSYEEVISRKLRVMDLTAIALARDNNLPILVFNVQVPGNIKRAVLGDKVGTLVGGERHG</sequence>
<evidence type="ECO:0000256" key="4">
    <source>
        <dbReference type="ARBA" id="ARBA00022490"/>
    </source>
</evidence>
<dbReference type="PIRSF" id="PIRSF005650">
    <property type="entry name" value="Uridylate_kin"/>
    <property type="match status" value="1"/>
</dbReference>
<dbReference type="HAMAP" id="MF_01220_B">
    <property type="entry name" value="PyrH_B"/>
    <property type="match status" value="1"/>
</dbReference>
<reference evidence="13" key="1">
    <citation type="journal article" date="2020" name="mSystems">
        <title>Genome- and Community-Level Interaction Insights into Carbon Utilization and Element Cycling Functions of Hydrothermarchaeota in Hydrothermal Sediment.</title>
        <authorList>
            <person name="Zhou Z."/>
            <person name="Liu Y."/>
            <person name="Xu W."/>
            <person name="Pan J."/>
            <person name="Luo Z.H."/>
            <person name="Li M."/>
        </authorList>
    </citation>
    <scope>NUCLEOTIDE SEQUENCE [LARGE SCALE GENOMIC DNA]</scope>
    <source>
        <strain evidence="13">HyVt-533</strain>
    </source>
</reference>
<evidence type="ECO:0000256" key="8">
    <source>
        <dbReference type="ARBA" id="ARBA00022840"/>
    </source>
</evidence>
<feature type="domain" description="Aspartate/glutamate/uridylate kinase" evidence="12">
    <location>
        <begin position="10"/>
        <end position="218"/>
    </location>
</feature>
<feature type="binding site" evidence="11">
    <location>
        <position position="57"/>
    </location>
    <ligand>
        <name>ATP</name>
        <dbReference type="ChEBI" id="CHEBI:30616"/>
    </ligand>
</feature>
<comment type="caution">
    <text evidence="13">The sequence shown here is derived from an EMBL/GenBank/DDBJ whole genome shotgun (WGS) entry which is preliminary data.</text>
</comment>
<dbReference type="InterPro" id="IPR015963">
    <property type="entry name" value="Uridylate_kinase_bac"/>
</dbReference>
<comment type="function">
    <text evidence="11">Catalyzes the reversible phosphorylation of UMP to UDP.</text>
</comment>
<keyword evidence="7 11" id="KW-0418">Kinase</keyword>
<keyword evidence="6 11" id="KW-0547">Nucleotide-binding</keyword>
<dbReference type="GO" id="GO:0033862">
    <property type="term" value="F:UMP kinase activity"/>
    <property type="evidence" value="ECO:0007669"/>
    <property type="project" value="UniProtKB-EC"/>
</dbReference>